<dbReference type="EMBL" id="LSZW01000064">
    <property type="protein sequence ID" value="KXK64686.1"/>
    <property type="molecule type" value="Genomic_DNA"/>
</dbReference>
<accession>A0A136Q2E9</accession>
<organism evidence="2 3">
    <name type="scientific">Christensenella minuta</name>
    <dbReference type="NCBI Taxonomy" id="626937"/>
    <lineage>
        <taxon>Bacteria</taxon>
        <taxon>Bacillati</taxon>
        <taxon>Bacillota</taxon>
        <taxon>Clostridia</taxon>
        <taxon>Christensenellales</taxon>
        <taxon>Christensenellaceae</taxon>
        <taxon>Christensenella</taxon>
    </lineage>
</organism>
<dbReference type="Proteomes" id="UP000070366">
    <property type="component" value="Unassembled WGS sequence"/>
</dbReference>
<proteinExistence type="predicted"/>
<sequence>MPNFYIAHTWILPYNYHGLIFGLISILSGRQRFYLLPDCLEGMES</sequence>
<name>A0A136Q2E9_9FIRM</name>
<evidence type="ECO:0000313" key="3">
    <source>
        <dbReference type="Proteomes" id="UP000070366"/>
    </source>
</evidence>
<evidence type="ECO:0000313" key="2">
    <source>
        <dbReference type="EMBL" id="KXK64686.1"/>
    </source>
</evidence>
<protein>
    <submittedName>
        <fullName evidence="2">Uncharacterized protein</fullName>
    </submittedName>
</protein>
<dbReference type="STRING" id="626937.HMPREF3293_02766"/>
<comment type="caution">
    <text evidence="2">The sequence shown here is derived from an EMBL/GenBank/DDBJ whole genome shotgun (WGS) entry which is preliminary data.</text>
</comment>
<gene>
    <name evidence="2" type="ORF">HMPREF3293_02766</name>
</gene>
<feature type="transmembrane region" description="Helical" evidence="1">
    <location>
        <begin position="6"/>
        <end position="27"/>
    </location>
</feature>
<dbReference type="AlphaFoldDB" id="A0A136Q2E9"/>
<keyword evidence="1" id="KW-1133">Transmembrane helix</keyword>
<keyword evidence="3" id="KW-1185">Reference proteome</keyword>
<keyword evidence="1" id="KW-0472">Membrane</keyword>
<evidence type="ECO:0000256" key="1">
    <source>
        <dbReference type="SAM" id="Phobius"/>
    </source>
</evidence>
<keyword evidence="1" id="KW-0812">Transmembrane</keyword>
<reference evidence="2 3" key="1">
    <citation type="submission" date="2016-02" db="EMBL/GenBank/DDBJ databases">
        <authorList>
            <person name="Wen L."/>
            <person name="He K."/>
            <person name="Yang H."/>
        </authorList>
    </citation>
    <scope>NUCLEOTIDE SEQUENCE [LARGE SCALE GENOMIC DNA]</scope>
    <source>
        <strain evidence="2 3">DSM 22607</strain>
    </source>
</reference>